<dbReference type="GO" id="GO:0005829">
    <property type="term" value="C:cytosol"/>
    <property type="evidence" value="ECO:0007669"/>
    <property type="project" value="TreeGrafter"/>
</dbReference>
<dbReference type="Pfam" id="PF00248">
    <property type="entry name" value="Aldo_ket_red"/>
    <property type="match status" value="1"/>
</dbReference>
<evidence type="ECO:0000313" key="3">
    <source>
        <dbReference type="EMBL" id="CAB4861205.1"/>
    </source>
</evidence>
<dbReference type="PANTHER" id="PTHR43364:SF6">
    <property type="entry name" value="OXIDOREDUCTASE-RELATED"/>
    <property type="match status" value="1"/>
</dbReference>
<dbReference type="PANTHER" id="PTHR43364">
    <property type="entry name" value="NADH-SPECIFIC METHYLGLYOXAL REDUCTASE-RELATED"/>
    <property type="match status" value="1"/>
</dbReference>
<sequence>MIRLGSSDLTVHPLCLGGNVFGWTADEATSFEILDAYAAAGGNFIDTADAYSHWIPGNSGGESETILGNWMTSRGNRDSIVIATKVSSLPTRAGLAPANIEAALDDSLRRLQTDRVDLYYAHYDDLETPQADTLGAFDAAIKQGKVRYIAASNYTAERLQSALDVSASEGFGSYIALQHHYNLVHRAEYEGALRDVVQANGLVSLPYYSLASGFLTGKYREGTEVESARIKNASKYLDERGLGVLAVLDRVAAAHGVSVTAVSLAWLAAQPTVATPIASARVVGQLPELLQMAGLTLSGDEIAELSAASA</sequence>
<proteinExistence type="predicted"/>
<dbReference type="SUPFAM" id="SSF51430">
    <property type="entry name" value="NAD(P)-linked oxidoreductase"/>
    <property type="match status" value="1"/>
</dbReference>
<accession>A0A6J7CWI3</accession>
<gene>
    <name evidence="3" type="ORF">UFOPK3402_00218</name>
</gene>
<dbReference type="InterPro" id="IPR023210">
    <property type="entry name" value="NADP_OxRdtase_dom"/>
</dbReference>
<name>A0A6J7CWI3_9ZZZZ</name>
<organism evidence="3">
    <name type="scientific">freshwater metagenome</name>
    <dbReference type="NCBI Taxonomy" id="449393"/>
    <lineage>
        <taxon>unclassified sequences</taxon>
        <taxon>metagenomes</taxon>
        <taxon>ecological metagenomes</taxon>
    </lineage>
</organism>
<dbReference type="AlphaFoldDB" id="A0A6J7CWI3"/>
<dbReference type="InterPro" id="IPR050523">
    <property type="entry name" value="AKR_Detox_Biosynth"/>
</dbReference>
<protein>
    <submittedName>
        <fullName evidence="3">Unannotated protein</fullName>
    </submittedName>
</protein>
<dbReference type="FunFam" id="3.20.20.100:FF:000004">
    <property type="entry name" value="Oxidoreductase, aldo/keto reductase"/>
    <property type="match status" value="1"/>
</dbReference>
<dbReference type="CDD" id="cd19081">
    <property type="entry name" value="AKR_AKR9C1"/>
    <property type="match status" value="1"/>
</dbReference>
<feature type="domain" description="NADP-dependent oxidoreductase" evidence="2">
    <location>
        <begin position="13"/>
        <end position="308"/>
    </location>
</feature>
<evidence type="ECO:0000256" key="1">
    <source>
        <dbReference type="ARBA" id="ARBA00023002"/>
    </source>
</evidence>
<dbReference type="InterPro" id="IPR036812">
    <property type="entry name" value="NAD(P)_OxRdtase_dom_sf"/>
</dbReference>
<reference evidence="3" key="1">
    <citation type="submission" date="2020-05" db="EMBL/GenBank/DDBJ databases">
        <authorList>
            <person name="Chiriac C."/>
            <person name="Salcher M."/>
            <person name="Ghai R."/>
            <person name="Kavagutti S V."/>
        </authorList>
    </citation>
    <scope>NUCLEOTIDE SEQUENCE</scope>
</reference>
<dbReference type="GO" id="GO:0016491">
    <property type="term" value="F:oxidoreductase activity"/>
    <property type="evidence" value="ECO:0007669"/>
    <property type="project" value="UniProtKB-KW"/>
</dbReference>
<keyword evidence="1" id="KW-0560">Oxidoreductase</keyword>
<dbReference type="Gene3D" id="3.20.20.100">
    <property type="entry name" value="NADP-dependent oxidoreductase domain"/>
    <property type="match status" value="1"/>
</dbReference>
<dbReference type="EMBL" id="CAFBLS010000016">
    <property type="protein sequence ID" value="CAB4861205.1"/>
    <property type="molecule type" value="Genomic_DNA"/>
</dbReference>
<evidence type="ECO:0000259" key="2">
    <source>
        <dbReference type="Pfam" id="PF00248"/>
    </source>
</evidence>